<evidence type="ECO:0000256" key="2">
    <source>
        <dbReference type="ARBA" id="ARBA00022801"/>
    </source>
</evidence>
<feature type="active site" evidence="3">
    <location>
        <position position="155"/>
    </location>
</feature>
<feature type="domain" description="Alpha/beta hydrolase fold-3" evidence="4">
    <location>
        <begin position="77"/>
        <end position="281"/>
    </location>
</feature>
<dbReference type="EMBL" id="CP050951">
    <property type="protein sequence ID" value="QJQ10244.1"/>
    <property type="molecule type" value="Genomic_DNA"/>
</dbReference>
<comment type="similarity">
    <text evidence="1">Belongs to the 'GDXG' lipolytic enzyme family.</text>
</comment>
<dbReference type="GO" id="GO:0016787">
    <property type="term" value="F:hydrolase activity"/>
    <property type="evidence" value="ECO:0007669"/>
    <property type="project" value="UniProtKB-KW"/>
</dbReference>
<evidence type="ECO:0000313" key="6">
    <source>
        <dbReference type="Proteomes" id="UP000076857"/>
    </source>
</evidence>
<protein>
    <submittedName>
        <fullName evidence="5">Alpha/beta hydrolase</fullName>
    </submittedName>
</protein>
<reference evidence="5 6" key="2">
    <citation type="submission" date="2020-04" db="EMBL/GenBank/DDBJ databases">
        <title>Complete genome sequence of Pseudomonas putida strain JQ581.</title>
        <authorList>
            <person name="Mu Y."/>
        </authorList>
    </citation>
    <scope>NUCLEOTIDE SEQUENCE [LARGE SCALE GENOMIC DNA]</scope>
    <source>
        <strain evidence="5 6">JQ581</strain>
    </source>
</reference>
<dbReference type="Proteomes" id="UP000076857">
    <property type="component" value="Chromosome"/>
</dbReference>
<name>A0AAP9MZS3_PSEPU</name>
<evidence type="ECO:0000313" key="5">
    <source>
        <dbReference type="EMBL" id="QJQ10244.1"/>
    </source>
</evidence>
<sequence>MSEQLSPHMRAYVERAQAFAPAGQDLQARRRAFLAACRACTGAAPAHWRIDDLEHEGVRLRLYKPQAAAPRGGWPTLLYVHGGGWDLGSLDTHDWFAFALASRLQAAIVAVDYRLAPEHPYPAPLDDCLKAWQGLRQGRLADDLCTERLIVAGDSAGGTLAAGLCMALRRDGEAQPLGQVLVYPVLTTRTDLPSMSEHAQAPMMTVEGLQKSLAGYLPDDANRFDACAMPLEAANHQGLAPAFIGVAEIDPLRDHGVAYASALSKCAVPVQLVVGRGIIHSSLRAFGDDEVEALYDRMAKWMAERFESQP</sequence>
<reference evidence="5 6" key="1">
    <citation type="submission" date="2016-04" db="EMBL/GenBank/DDBJ databases">
        <authorList>
            <person name="Qiu J."/>
        </authorList>
    </citation>
    <scope>NUCLEOTIDE SEQUENCE [LARGE SCALE GENOMIC DNA]</scope>
    <source>
        <strain evidence="5 6">JQ581</strain>
    </source>
</reference>
<evidence type="ECO:0000259" key="4">
    <source>
        <dbReference type="Pfam" id="PF07859"/>
    </source>
</evidence>
<dbReference type="PROSITE" id="PS01173">
    <property type="entry name" value="LIPASE_GDXG_HIS"/>
    <property type="match status" value="1"/>
</dbReference>
<evidence type="ECO:0000256" key="1">
    <source>
        <dbReference type="ARBA" id="ARBA00010515"/>
    </source>
</evidence>
<dbReference type="Gene3D" id="3.40.50.1820">
    <property type="entry name" value="alpha/beta hydrolase"/>
    <property type="match status" value="1"/>
</dbReference>
<keyword evidence="2 5" id="KW-0378">Hydrolase</keyword>
<dbReference type="RefSeq" id="WP_063426089.1">
    <property type="nucleotide sequence ID" value="NZ_CP050951.1"/>
</dbReference>
<dbReference type="InterPro" id="IPR013094">
    <property type="entry name" value="AB_hydrolase_3"/>
</dbReference>
<dbReference type="PANTHER" id="PTHR48081:SF8">
    <property type="entry name" value="ALPHA_BETA HYDROLASE FOLD-3 DOMAIN-CONTAINING PROTEIN-RELATED"/>
    <property type="match status" value="1"/>
</dbReference>
<dbReference type="InterPro" id="IPR002168">
    <property type="entry name" value="Lipase_GDXG_HIS_AS"/>
</dbReference>
<organism evidence="5 6">
    <name type="scientific">Pseudomonas putida</name>
    <name type="common">Arthrobacter siderocapsulatus</name>
    <dbReference type="NCBI Taxonomy" id="303"/>
    <lineage>
        <taxon>Bacteria</taxon>
        <taxon>Pseudomonadati</taxon>
        <taxon>Pseudomonadota</taxon>
        <taxon>Gammaproteobacteria</taxon>
        <taxon>Pseudomonadales</taxon>
        <taxon>Pseudomonadaceae</taxon>
        <taxon>Pseudomonas</taxon>
    </lineage>
</organism>
<dbReference type="PROSITE" id="PS01174">
    <property type="entry name" value="LIPASE_GDXG_SER"/>
    <property type="match status" value="1"/>
</dbReference>
<dbReference type="InterPro" id="IPR033140">
    <property type="entry name" value="Lipase_GDXG_put_SER_AS"/>
</dbReference>
<accession>A0AAP9MZS3</accession>
<dbReference type="InterPro" id="IPR050300">
    <property type="entry name" value="GDXG_lipolytic_enzyme"/>
</dbReference>
<dbReference type="InterPro" id="IPR029058">
    <property type="entry name" value="AB_hydrolase_fold"/>
</dbReference>
<dbReference type="AlphaFoldDB" id="A0AAP9MZS3"/>
<gene>
    <name evidence="5" type="ORF">A3L25_012765</name>
</gene>
<dbReference type="PANTHER" id="PTHR48081">
    <property type="entry name" value="AB HYDROLASE SUPERFAMILY PROTEIN C4A8.06C"/>
    <property type="match status" value="1"/>
</dbReference>
<dbReference type="Pfam" id="PF07859">
    <property type="entry name" value="Abhydrolase_3"/>
    <property type="match status" value="1"/>
</dbReference>
<dbReference type="SUPFAM" id="SSF53474">
    <property type="entry name" value="alpha/beta-Hydrolases"/>
    <property type="match status" value="1"/>
</dbReference>
<evidence type="ECO:0000256" key="3">
    <source>
        <dbReference type="PROSITE-ProRule" id="PRU10038"/>
    </source>
</evidence>
<proteinExistence type="inferred from homology"/>